<organism evidence="2 3">
    <name type="scientific">Fluctibacter corallii</name>
    <dbReference type="NCBI Taxonomy" id="2984329"/>
    <lineage>
        <taxon>Bacteria</taxon>
        <taxon>Pseudomonadati</taxon>
        <taxon>Pseudomonadota</taxon>
        <taxon>Gammaproteobacteria</taxon>
        <taxon>Alteromonadales</taxon>
        <taxon>Alteromonadaceae</taxon>
        <taxon>Fluctibacter</taxon>
    </lineage>
</organism>
<evidence type="ECO:0000313" key="2">
    <source>
        <dbReference type="EMBL" id="MCV2884169.1"/>
    </source>
</evidence>
<keyword evidence="1" id="KW-0812">Transmembrane</keyword>
<sequence>MKVFDFLDRDRHQYEINPTEVKALLKYAAENKILVPEHDLIVLQTHIVESDTQREHTLQEQVLNFGEVHRAYANLCSLTYPVSGQTVVDSNATKLSVAAIIVFTVLFFGLAITNEIMALYFGDIDVPEESELADIVWFQEYVLNTLSPLFWGAIGSCIYLLKRISDFKKAKTFSRDKLQGWGTRITLGAVLGGVIQYVFDTDVISSSGIDDNALALLVGLSVKVVYGAVEKTVDTLVEKFNLDAVRSGKPKQKNIAEAIASFVTQPSLSDEERKTVLSVLEIYDKHKPDKL</sequence>
<gene>
    <name evidence="2" type="ORF">OE749_05640</name>
</gene>
<comment type="caution">
    <text evidence="2">The sequence shown here is derived from an EMBL/GenBank/DDBJ whole genome shotgun (WGS) entry which is preliminary data.</text>
</comment>
<dbReference type="RefSeq" id="WP_263711376.1">
    <property type="nucleotide sequence ID" value="NZ_JAOWKX010000002.1"/>
</dbReference>
<dbReference type="EMBL" id="JAOWKX010000002">
    <property type="protein sequence ID" value="MCV2884169.1"/>
    <property type="molecule type" value="Genomic_DNA"/>
</dbReference>
<dbReference type="Proteomes" id="UP001652504">
    <property type="component" value="Unassembled WGS sequence"/>
</dbReference>
<evidence type="ECO:0000313" key="3">
    <source>
        <dbReference type="Proteomes" id="UP001652504"/>
    </source>
</evidence>
<keyword evidence="1" id="KW-0472">Membrane</keyword>
<name>A0ABT3A6I3_9ALTE</name>
<feature type="transmembrane region" description="Helical" evidence="1">
    <location>
        <begin position="181"/>
        <end position="199"/>
    </location>
</feature>
<protein>
    <submittedName>
        <fullName evidence="2">Uncharacterized protein</fullName>
    </submittedName>
</protein>
<feature type="transmembrane region" description="Helical" evidence="1">
    <location>
        <begin position="141"/>
        <end position="161"/>
    </location>
</feature>
<proteinExistence type="predicted"/>
<evidence type="ECO:0000256" key="1">
    <source>
        <dbReference type="SAM" id="Phobius"/>
    </source>
</evidence>
<feature type="transmembrane region" description="Helical" evidence="1">
    <location>
        <begin position="97"/>
        <end position="121"/>
    </location>
</feature>
<accession>A0ABT3A6I3</accession>
<reference evidence="2 3" key="1">
    <citation type="submission" date="2022-10" db="EMBL/GenBank/DDBJ databases">
        <title>Aestuariibacter sp. AA17 isolated from Montipora capitata coral fragment.</title>
        <authorList>
            <person name="Emsley S.A."/>
            <person name="Pfannmuller K.M."/>
            <person name="Loughran R.M."/>
            <person name="Shlafstein M."/>
            <person name="Papke E."/>
            <person name="Saw J.H."/>
            <person name="Ushijima B."/>
            <person name="Videau P."/>
        </authorList>
    </citation>
    <scope>NUCLEOTIDE SEQUENCE [LARGE SCALE GENOMIC DNA]</scope>
    <source>
        <strain evidence="2 3">AA17</strain>
    </source>
</reference>
<keyword evidence="3" id="KW-1185">Reference proteome</keyword>
<keyword evidence="1" id="KW-1133">Transmembrane helix</keyword>